<dbReference type="PROSITE" id="PS00463">
    <property type="entry name" value="ZN2_CY6_FUNGAL_1"/>
    <property type="match status" value="1"/>
</dbReference>
<dbReference type="CDD" id="cd00067">
    <property type="entry name" value="GAL4"/>
    <property type="match status" value="1"/>
</dbReference>
<sequence>MTSMEGEMSEDMVTSPQLSESKGEKGHEKGHEKGNIGDGKRRRDKIHKRSRWACDDCRGRKIKCDGKMPCQPCRLAHQECTYTFQRKSKYSGPLYVQELEERVRSLESDNQNLGTALQAVFPNIDLQSPNLAETIRGHIGNTRKQEQHRYKSSAEIHQGLRTPERYSDATHSPGETLETMIEAAGRLSIDEEGHYQYHGDFAGLAFLHQIDERCSQLLGVKRPKREPFSKTPLQQAFGSAIPSYRPQADPMIMFNLPPKPAAQHLTGIALGNASTLMNFIHVPSFNNLLARVYATKPENYSTEELAFLPLLYVTLAIGELFSGSHGEATSTGSLNQMRGVKWFRAGQALIDTANCRNMYSLQALVCIIIYLQSSALMHSCYSYISTAISVSLQMGLHRAEASTRLDPIEQETRRRVFWVLQTMETYVTTLLGLPTVLDDDDIDQELPSYIENASVHENGLIPDPANPNPSPGPDPGCPMAAVVAHIKLLKIMRRVVKQIYPRTLRRGAGRAYRVNYGRIIKFEAELGEWFENIPVPAQEESLQPETTRTQLLLRLAYAHVQMVLYRPFILHVIRTTPSDPPEMRSFACASACIKAAMQIVWLVEELEARGLLISAYWFTVYITFFAVMALCMFIISNPDDPTVDDALRAAEKGRRILMRLAGESVPAEKCVASLGTLFDKISLLCLEHRQSRESVTSPTQPMTQPPPFTLQLPTFNLQQPPPIPQPAPPPRGINLPNNDSGIDLAPHPTFTFTEPEQYNSPHVYLEHAPQMMQQGGLLAMMYPPLDGFHAHPQQPPLPSPNFGLGFVSPTDNEYFPYLDAGWEGDEMR</sequence>
<dbReference type="GO" id="GO:0045944">
    <property type="term" value="P:positive regulation of transcription by RNA polymerase II"/>
    <property type="evidence" value="ECO:0007669"/>
    <property type="project" value="TreeGrafter"/>
</dbReference>
<keyword evidence="3" id="KW-0862">Zinc</keyword>
<dbReference type="AlphaFoldDB" id="A0A1L7XHU6"/>
<dbReference type="GO" id="GO:0008270">
    <property type="term" value="F:zinc ion binding"/>
    <property type="evidence" value="ECO:0007669"/>
    <property type="project" value="InterPro"/>
</dbReference>
<evidence type="ECO:0000259" key="10">
    <source>
        <dbReference type="PROSITE" id="PS50048"/>
    </source>
</evidence>
<dbReference type="OrthoDB" id="422427at2759"/>
<evidence type="ECO:0000256" key="2">
    <source>
        <dbReference type="ARBA" id="ARBA00022723"/>
    </source>
</evidence>
<dbReference type="InterPro" id="IPR051711">
    <property type="entry name" value="Stress_Response_Reg"/>
</dbReference>
<dbReference type="GO" id="GO:0006351">
    <property type="term" value="P:DNA-templated transcription"/>
    <property type="evidence" value="ECO:0007669"/>
    <property type="project" value="InterPro"/>
</dbReference>
<proteinExistence type="predicted"/>
<dbReference type="PANTHER" id="PTHR47540:SF1">
    <property type="entry name" value="ACTIVATOR OF STRESS GENES 1-RELATED"/>
    <property type="match status" value="1"/>
</dbReference>
<evidence type="ECO:0000313" key="11">
    <source>
        <dbReference type="EMBL" id="CZR64613.1"/>
    </source>
</evidence>
<dbReference type="InterPro" id="IPR007219">
    <property type="entry name" value="XnlR_reg_dom"/>
</dbReference>
<dbReference type="STRING" id="576137.A0A1L7XHU6"/>
<dbReference type="SUPFAM" id="SSF57701">
    <property type="entry name" value="Zn2/Cys6 DNA-binding domain"/>
    <property type="match status" value="1"/>
</dbReference>
<keyword evidence="12" id="KW-1185">Reference proteome</keyword>
<accession>A0A1L7XHU6</accession>
<dbReference type="Pfam" id="PF00172">
    <property type="entry name" value="Zn_clus"/>
    <property type="match status" value="1"/>
</dbReference>
<feature type="region of interest" description="Disordered" evidence="8">
    <location>
        <begin position="1"/>
        <end position="45"/>
    </location>
</feature>
<keyword evidence="9" id="KW-0472">Membrane</keyword>
<dbReference type="InterPro" id="IPR001138">
    <property type="entry name" value="Zn2Cys6_DnaBD"/>
</dbReference>
<evidence type="ECO:0000256" key="4">
    <source>
        <dbReference type="ARBA" id="ARBA00023015"/>
    </source>
</evidence>
<evidence type="ECO:0000313" key="12">
    <source>
        <dbReference type="Proteomes" id="UP000184330"/>
    </source>
</evidence>
<evidence type="ECO:0000256" key="5">
    <source>
        <dbReference type="ARBA" id="ARBA00023125"/>
    </source>
</evidence>
<feature type="compositionally biased region" description="Pro residues" evidence="8">
    <location>
        <begin position="464"/>
        <end position="476"/>
    </location>
</feature>
<dbReference type="SMART" id="SM00066">
    <property type="entry name" value="GAL4"/>
    <property type="match status" value="1"/>
</dbReference>
<keyword evidence="2" id="KW-0479">Metal-binding</keyword>
<evidence type="ECO:0000256" key="6">
    <source>
        <dbReference type="ARBA" id="ARBA00023163"/>
    </source>
</evidence>
<feature type="domain" description="Zn(2)-C6 fungal-type" evidence="10">
    <location>
        <begin position="53"/>
        <end position="82"/>
    </location>
</feature>
<dbReference type="Gene3D" id="4.10.240.10">
    <property type="entry name" value="Zn(2)-C6 fungal-type DNA-binding domain"/>
    <property type="match status" value="1"/>
</dbReference>
<protein>
    <recommendedName>
        <fullName evidence="10">Zn(2)-C6 fungal-type domain-containing protein</fullName>
    </recommendedName>
</protein>
<evidence type="ECO:0000256" key="7">
    <source>
        <dbReference type="ARBA" id="ARBA00023242"/>
    </source>
</evidence>
<dbReference type="GO" id="GO:0005634">
    <property type="term" value="C:nucleus"/>
    <property type="evidence" value="ECO:0007669"/>
    <property type="project" value="UniProtKB-SubCell"/>
</dbReference>
<keyword evidence="4" id="KW-0805">Transcription regulation</keyword>
<keyword evidence="7" id="KW-0539">Nucleus</keyword>
<feature type="region of interest" description="Disordered" evidence="8">
    <location>
        <begin position="457"/>
        <end position="476"/>
    </location>
</feature>
<dbReference type="PROSITE" id="PS50048">
    <property type="entry name" value="ZN2_CY6_FUNGAL_2"/>
    <property type="match status" value="1"/>
</dbReference>
<feature type="transmembrane region" description="Helical" evidence="9">
    <location>
        <begin position="615"/>
        <end position="635"/>
    </location>
</feature>
<comment type="subcellular location">
    <subcellularLocation>
        <location evidence="1">Nucleus</location>
    </subcellularLocation>
</comment>
<evidence type="ECO:0000256" key="1">
    <source>
        <dbReference type="ARBA" id="ARBA00004123"/>
    </source>
</evidence>
<dbReference type="InterPro" id="IPR036864">
    <property type="entry name" value="Zn2-C6_fun-type_DNA-bd_sf"/>
</dbReference>
<dbReference type="PANTHER" id="PTHR47540">
    <property type="entry name" value="THIAMINE REPRESSIBLE GENES REGULATORY PROTEIN THI5"/>
    <property type="match status" value="1"/>
</dbReference>
<dbReference type="SMART" id="SM00906">
    <property type="entry name" value="Fungal_trans"/>
    <property type="match status" value="1"/>
</dbReference>
<keyword evidence="9" id="KW-1133">Transmembrane helix</keyword>
<evidence type="ECO:0000256" key="9">
    <source>
        <dbReference type="SAM" id="Phobius"/>
    </source>
</evidence>
<dbReference type="Proteomes" id="UP000184330">
    <property type="component" value="Unassembled WGS sequence"/>
</dbReference>
<keyword evidence="9" id="KW-0812">Transmembrane</keyword>
<dbReference type="Pfam" id="PF04082">
    <property type="entry name" value="Fungal_trans"/>
    <property type="match status" value="1"/>
</dbReference>
<dbReference type="GO" id="GO:0000981">
    <property type="term" value="F:DNA-binding transcription factor activity, RNA polymerase II-specific"/>
    <property type="evidence" value="ECO:0007669"/>
    <property type="project" value="InterPro"/>
</dbReference>
<evidence type="ECO:0000256" key="3">
    <source>
        <dbReference type="ARBA" id="ARBA00022833"/>
    </source>
</evidence>
<evidence type="ECO:0000256" key="8">
    <source>
        <dbReference type="SAM" id="MobiDB-lite"/>
    </source>
</evidence>
<organism evidence="11 12">
    <name type="scientific">Phialocephala subalpina</name>
    <dbReference type="NCBI Taxonomy" id="576137"/>
    <lineage>
        <taxon>Eukaryota</taxon>
        <taxon>Fungi</taxon>
        <taxon>Dikarya</taxon>
        <taxon>Ascomycota</taxon>
        <taxon>Pezizomycotina</taxon>
        <taxon>Leotiomycetes</taxon>
        <taxon>Helotiales</taxon>
        <taxon>Mollisiaceae</taxon>
        <taxon>Phialocephala</taxon>
        <taxon>Phialocephala fortinii species complex</taxon>
    </lineage>
</organism>
<reference evidence="11 12" key="1">
    <citation type="submission" date="2016-03" db="EMBL/GenBank/DDBJ databases">
        <authorList>
            <person name="Ploux O."/>
        </authorList>
    </citation>
    <scope>NUCLEOTIDE SEQUENCE [LARGE SCALE GENOMIC DNA]</scope>
    <source>
        <strain evidence="11 12">UAMH 11012</strain>
    </source>
</reference>
<keyword evidence="6" id="KW-0804">Transcription</keyword>
<gene>
    <name evidence="11" type="ORF">PAC_14511</name>
</gene>
<dbReference type="GO" id="GO:0043565">
    <property type="term" value="F:sequence-specific DNA binding"/>
    <property type="evidence" value="ECO:0007669"/>
    <property type="project" value="TreeGrafter"/>
</dbReference>
<keyword evidence="5" id="KW-0238">DNA-binding</keyword>
<feature type="compositionally biased region" description="Basic and acidic residues" evidence="8">
    <location>
        <begin position="21"/>
        <end position="41"/>
    </location>
</feature>
<name>A0A1L7XHU6_9HELO</name>
<dbReference type="CDD" id="cd12148">
    <property type="entry name" value="fungal_TF_MHR"/>
    <property type="match status" value="1"/>
</dbReference>
<dbReference type="EMBL" id="FJOG01000027">
    <property type="protein sequence ID" value="CZR64613.1"/>
    <property type="molecule type" value="Genomic_DNA"/>
</dbReference>